<name>A0A8S5QCQ8_9CAUD</name>
<proteinExistence type="predicted"/>
<sequence>MKIIELTDKALEDASYSWQNFTPMCVSWRQMIRRKNEPPPYDYKEPVRVVWSGVTIMEGTVRRCRPSFSGNSWAWNIEVHDILKPLEGTLCFNASGSLKGALNANVAGGSDVDVPRKIYIARTVNSILEDARKYGLLGADVGIQVDVSSTAWVWDTALACDTYAGVLRKLLGARPGMVCWVDYSGSSPVIRVADGASLPVVTLDRAGDLLTAIDLDPRHDLVPPAVGVVLTAGRMAYQSQVWPRGASLRQEGCVTVQMAISGNTDETEEEPPSSESPMWAFLKPEILVLGDKLPTGPDDAAEWWQGKVPKLAEVPGARFGAVKKTILKNKASDASNYSTAESAQVYELFKGDLSPVCKLIKWCYVLLTQEVYITVPPRPGFELLFGKQKVVNGQKRWYSKLTWRGRTVNTPKRWYRADKSGTTGPEDGSTIPDKPGTGGTEQEWPDYTGVLRDYYEITRQLPWEGTLQSLRALSPAGLVGRQLSITGGRAEWVDMSTVVQGVSVDLAGSSTSINTGVPAHLSLQDMLDRAKSLQSGQDVLDQDDQQDNPILTIQYDDNAYKSPEAPTIGPEGEVIWNEAPDRPAGFGFQVVLDWDDDNTTVTGYRLRPGLLLLNGTTFCNAAPEPTEGDWYKGAVTSGEIWLNVRFSGKGKYQGSTVAYSQGQVNPLRLQPEEPDGEEFYYSFHLATITPDHEVIQYELGSIQIPVHGGSNYPYGPA</sequence>
<evidence type="ECO:0000256" key="1">
    <source>
        <dbReference type="SAM" id="MobiDB-lite"/>
    </source>
</evidence>
<protein>
    <submittedName>
        <fullName evidence="2">Uncharacterized protein</fullName>
    </submittedName>
</protein>
<feature type="region of interest" description="Disordered" evidence="1">
    <location>
        <begin position="415"/>
        <end position="445"/>
    </location>
</feature>
<organism evidence="2">
    <name type="scientific">Siphoviridae sp. ctpnN3</name>
    <dbReference type="NCBI Taxonomy" id="2825677"/>
    <lineage>
        <taxon>Viruses</taxon>
        <taxon>Duplodnaviria</taxon>
        <taxon>Heunggongvirae</taxon>
        <taxon>Uroviricota</taxon>
        <taxon>Caudoviricetes</taxon>
    </lineage>
</organism>
<reference evidence="2" key="1">
    <citation type="journal article" date="2021" name="Proc. Natl. Acad. Sci. U.S.A.">
        <title>A Catalog of Tens of Thousands of Viruses from Human Metagenomes Reveals Hidden Associations with Chronic Diseases.</title>
        <authorList>
            <person name="Tisza M.J."/>
            <person name="Buck C.B."/>
        </authorList>
    </citation>
    <scope>NUCLEOTIDE SEQUENCE</scope>
    <source>
        <strain evidence="2">CtpnN3</strain>
    </source>
</reference>
<accession>A0A8S5QCQ8</accession>
<dbReference type="EMBL" id="BK015632">
    <property type="protein sequence ID" value="DAE16864.1"/>
    <property type="molecule type" value="Genomic_DNA"/>
</dbReference>
<evidence type="ECO:0000313" key="2">
    <source>
        <dbReference type="EMBL" id="DAE16864.1"/>
    </source>
</evidence>